<evidence type="ECO:0000256" key="5">
    <source>
        <dbReference type="ARBA" id="ARBA00023204"/>
    </source>
</evidence>
<dbReference type="InterPro" id="IPR009072">
    <property type="entry name" value="Histone-fold"/>
</dbReference>
<dbReference type="Pfam" id="PF09415">
    <property type="entry name" value="CENP-X"/>
    <property type="match status" value="1"/>
</dbReference>
<evidence type="ECO:0000256" key="2">
    <source>
        <dbReference type="ARBA" id="ARBA00009359"/>
    </source>
</evidence>
<evidence type="ECO:0000313" key="8">
    <source>
        <dbReference type="Proteomes" id="UP000187013"/>
    </source>
</evidence>
<name>A0A1Q3A3L7_ZYGRO</name>
<dbReference type="GO" id="GO:0051382">
    <property type="term" value="P:kinetochore assembly"/>
    <property type="evidence" value="ECO:0007669"/>
    <property type="project" value="InterPro"/>
</dbReference>
<dbReference type="GO" id="GO:0003677">
    <property type="term" value="F:DNA binding"/>
    <property type="evidence" value="ECO:0007669"/>
    <property type="project" value="UniProtKB-KW"/>
</dbReference>
<comment type="caution">
    <text evidence="7">The sequence shown here is derived from an EMBL/GenBank/DDBJ whole genome shotgun (WGS) entry which is preliminary data.</text>
</comment>
<dbReference type="OMA" id="YMELFVR"/>
<dbReference type="PANTHER" id="PTHR28680">
    <property type="entry name" value="CENTROMERE PROTEIN X"/>
    <property type="match status" value="1"/>
</dbReference>
<evidence type="ECO:0000256" key="3">
    <source>
        <dbReference type="ARBA" id="ARBA00022763"/>
    </source>
</evidence>
<reference evidence="7 8" key="1">
    <citation type="submission" date="2016-08" db="EMBL/GenBank/DDBJ databases">
        <title>Draft genome sequence of allopolyploid Zygosaccharomyces rouxii.</title>
        <authorList>
            <person name="Watanabe J."/>
            <person name="Uehara K."/>
            <person name="Mogi Y."/>
            <person name="Tsukioka Y."/>
        </authorList>
    </citation>
    <scope>NUCLEOTIDE SEQUENCE [LARGE SCALE GENOMIC DNA]</scope>
    <source>
        <strain evidence="7 8">NBRC 110957</strain>
    </source>
</reference>
<evidence type="ECO:0000256" key="4">
    <source>
        <dbReference type="ARBA" id="ARBA00023125"/>
    </source>
</evidence>
<proteinExistence type="inferred from homology"/>
<dbReference type="Proteomes" id="UP000187013">
    <property type="component" value="Unassembled WGS sequence"/>
</dbReference>
<dbReference type="GO" id="GO:0006281">
    <property type="term" value="P:DNA repair"/>
    <property type="evidence" value="ECO:0007669"/>
    <property type="project" value="UniProtKB-KW"/>
</dbReference>
<dbReference type="EMBL" id="BDGX01000021">
    <property type="protein sequence ID" value="GAV50269.1"/>
    <property type="molecule type" value="Genomic_DNA"/>
</dbReference>
<organism evidence="7 8">
    <name type="scientific">Zygosaccharomyces rouxii</name>
    <dbReference type="NCBI Taxonomy" id="4956"/>
    <lineage>
        <taxon>Eukaryota</taxon>
        <taxon>Fungi</taxon>
        <taxon>Dikarya</taxon>
        <taxon>Ascomycota</taxon>
        <taxon>Saccharomycotina</taxon>
        <taxon>Saccharomycetes</taxon>
        <taxon>Saccharomycetales</taxon>
        <taxon>Saccharomycetaceae</taxon>
        <taxon>Zygosaccharomyces</taxon>
    </lineage>
</organism>
<evidence type="ECO:0000256" key="1">
    <source>
        <dbReference type="ARBA" id="ARBA00004123"/>
    </source>
</evidence>
<sequence length="121" mass="13981">MEFYFVQWLFGYDVHVTFNQADEQPNLIHKIQNIGHVDMSMVPKETIVRILKLQAFEHESTTITEETVTMLQKYLEVFVREAVQRSVANKDSQGSHGDGDGEIQLNHEDLEKITGMLLLDM</sequence>
<dbReference type="AlphaFoldDB" id="A0A1Q3A3L7"/>
<evidence type="ECO:0000256" key="6">
    <source>
        <dbReference type="ARBA" id="ARBA00023242"/>
    </source>
</evidence>
<dbReference type="CDD" id="cd22921">
    <property type="entry name" value="HFD_CENP-X"/>
    <property type="match status" value="1"/>
</dbReference>
<gene>
    <name evidence="7" type="ORF">ZYGR_0U01250</name>
</gene>
<dbReference type="eggNOG" id="ENOG502S826">
    <property type="taxonomic scope" value="Eukaryota"/>
</dbReference>
<dbReference type="GO" id="GO:0046982">
    <property type="term" value="F:protein heterodimerization activity"/>
    <property type="evidence" value="ECO:0007669"/>
    <property type="project" value="InterPro"/>
</dbReference>
<dbReference type="OrthoDB" id="2500381at2759"/>
<comment type="subcellular location">
    <subcellularLocation>
        <location evidence="1">Nucleus</location>
    </subcellularLocation>
</comment>
<dbReference type="Gene3D" id="1.10.20.10">
    <property type="entry name" value="Histone, subunit A"/>
    <property type="match status" value="1"/>
</dbReference>
<keyword evidence="3" id="KW-0227">DNA damage</keyword>
<comment type="similarity">
    <text evidence="2">Belongs to the CENP-X/MHF2 family.</text>
</comment>
<dbReference type="GO" id="GO:0000712">
    <property type="term" value="P:resolution of meiotic recombination intermediates"/>
    <property type="evidence" value="ECO:0007669"/>
    <property type="project" value="TreeGrafter"/>
</dbReference>
<evidence type="ECO:0000313" key="7">
    <source>
        <dbReference type="EMBL" id="GAV50269.1"/>
    </source>
</evidence>
<keyword evidence="5" id="KW-0234">DNA repair</keyword>
<dbReference type="GO" id="GO:0071821">
    <property type="term" value="C:FANCM-MHF complex"/>
    <property type="evidence" value="ECO:0007669"/>
    <property type="project" value="TreeGrafter"/>
</dbReference>
<accession>A0A1Q3A3L7</accession>
<keyword evidence="6" id="KW-0539">Nucleus</keyword>
<evidence type="ECO:0008006" key="9">
    <source>
        <dbReference type="Google" id="ProtNLM"/>
    </source>
</evidence>
<dbReference type="GO" id="GO:0031297">
    <property type="term" value="P:replication fork processing"/>
    <property type="evidence" value="ECO:0007669"/>
    <property type="project" value="TreeGrafter"/>
</dbReference>
<dbReference type="InterPro" id="IPR018552">
    <property type="entry name" value="CENP-X"/>
</dbReference>
<dbReference type="PANTHER" id="PTHR28680:SF1">
    <property type="entry name" value="CENTROMERE PROTEIN X"/>
    <property type="match status" value="1"/>
</dbReference>
<keyword evidence="4" id="KW-0238">DNA-binding</keyword>
<protein>
    <recommendedName>
        <fullName evidence="9">MHF histone-fold complex subunit 2</fullName>
    </recommendedName>
</protein>